<reference evidence="3" key="1">
    <citation type="submission" date="2015-06" db="EMBL/GenBank/DDBJ databases">
        <authorList>
            <person name="Bertelli C."/>
        </authorList>
    </citation>
    <scope>NUCLEOTIDE SEQUENCE [LARGE SCALE GENOMIC DNA]</scope>
    <source>
        <strain evidence="3">CRIB-30</strain>
    </source>
</reference>
<accession>A0A0H5E325</accession>
<feature type="signal peptide" evidence="1">
    <location>
        <begin position="1"/>
        <end position="28"/>
    </location>
</feature>
<evidence type="ECO:0000313" key="3">
    <source>
        <dbReference type="Proteomes" id="UP000220251"/>
    </source>
</evidence>
<keyword evidence="1" id="KW-0732">Signal</keyword>
<name>A0A0H5E325_9BACT</name>
<sequence length="231" mass="26845">MINTIVNKYLLIALLVQSFMGSTGYANAVLDAEKEFERAWDNPHYTQVKLSDIPINETLTAHYETDKPVHFTTTMLWDVEAKKAWDPKTYIPYVVRTGKSWGRVQLDNGDELFVRSSEQREWMDKSAYGEVFEKVYLNHKDKKATFLGAETLEDSSGRTLLVKRKQPLFHVQHSVAGSEDHPLNVWKIVFLTDHKDERLSEEILKLDTPQKLPGYVEIYIERDLNTKIIRK</sequence>
<dbReference type="AlphaFoldDB" id="A0A0H5E325"/>
<protein>
    <submittedName>
        <fullName evidence="2">Conserved putative secreted protein</fullName>
    </submittedName>
</protein>
<dbReference type="RefSeq" id="WP_098037447.1">
    <property type="nucleotide sequence ID" value="NZ_CWGJ01000004.1"/>
</dbReference>
<evidence type="ECO:0000256" key="1">
    <source>
        <dbReference type="SAM" id="SignalP"/>
    </source>
</evidence>
<dbReference type="OrthoDB" id="255603at2"/>
<feature type="chain" id="PRO_5005217977" evidence="1">
    <location>
        <begin position="29"/>
        <end position="231"/>
    </location>
</feature>
<proteinExistence type="predicted"/>
<dbReference type="EMBL" id="CWGJ01000004">
    <property type="protein sequence ID" value="CRX37585.1"/>
    <property type="molecule type" value="Genomic_DNA"/>
</dbReference>
<keyword evidence="3" id="KW-1185">Reference proteome</keyword>
<evidence type="ECO:0000313" key="2">
    <source>
        <dbReference type="EMBL" id="CRX37585.1"/>
    </source>
</evidence>
<gene>
    <name evidence="2" type="ORF">ELAC_0224</name>
</gene>
<organism evidence="2 3">
    <name type="scientific">Estrella lausannensis</name>
    <dbReference type="NCBI Taxonomy" id="483423"/>
    <lineage>
        <taxon>Bacteria</taxon>
        <taxon>Pseudomonadati</taxon>
        <taxon>Chlamydiota</taxon>
        <taxon>Chlamydiia</taxon>
        <taxon>Parachlamydiales</taxon>
        <taxon>Candidatus Criblamydiaceae</taxon>
        <taxon>Estrella</taxon>
    </lineage>
</organism>
<dbReference type="Proteomes" id="UP000220251">
    <property type="component" value="Unassembled WGS sequence"/>
</dbReference>